<dbReference type="EMBL" id="CAXITT010000008">
    <property type="protein sequence ID" value="CAL1526682.1"/>
    <property type="molecule type" value="Genomic_DNA"/>
</dbReference>
<accession>A0AAV2H2D0</accession>
<reference evidence="1 2" key="1">
    <citation type="submission" date="2024-04" db="EMBL/GenBank/DDBJ databases">
        <authorList>
            <consortium name="Genoscope - CEA"/>
            <person name="William W."/>
        </authorList>
    </citation>
    <scope>NUCLEOTIDE SEQUENCE [LARGE SCALE GENOMIC DNA]</scope>
</reference>
<organism evidence="1 2">
    <name type="scientific">Lymnaea stagnalis</name>
    <name type="common">Great pond snail</name>
    <name type="synonym">Helix stagnalis</name>
    <dbReference type="NCBI Taxonomy" id="6523"/>
    <lineage>
        <taxon>Eukaryota</taxon>
        <taxon>Metazoa</taxon>
        <taxon>Spiralia</taxon>
        <taxon>Lophotrochozoa</taxon>
        <taxon>Mollusca</taxon>
        <taxon>Gastropoda</taxon>
        <taxon>Heterobranchia</taxon>
        <taxon>Euthyneura</taxon>
        <taxon>Panpulmonata</taxon>
        <taxon>Hygrophila</taxon>
        <taxon>Lymnaeoidea</taxon>
        <taxon>Lymnaeidae</taxon>
        <taxon>Lymnaea</taxon>
    </lineage>
</organism>
<feature type="non-terminal residue" evidence="1">
    <location>
        <position position="1"/>
    </location>
</feature>
<sequence>GNPSISNLLSLKYSSQHFALTKPYNDQGDMCFFDIFKYLKQNDITIFIYNIQLLVNREFYDINISKHNLDIELSPLGRSSRGLSTLTKMFSTEKEHLLCTSLLTMCPVIVSKRKKAEFSEELKSIYPENPKLQAYEIQFFTRFDQAFHLRSTVPYNQIDFNYHIGFYYYVDHVMNAIFTALK</sequence>
<keyword evidence="2" id="KW-1185">Reference proteome</keyword>
<proteinExistence type="predicted"/>
<evidence type="ECO:0000313" key="2">
    <source>
        <dbReference type="Proteomes" id="UP001497497"/>
    </source>
</evidence>
<protein>
    <submittedName>
        <fullName evidence="1">Uncharacterized protein</fullName>
    </submittedName>
</protein>
<evidence type="ECO:0000313" key="1">
    <source>
        <dbReference type="EMBL" id="CAL1526682.1"/>
    </source>
</evidence>
<dbReference type="Proteomes" id="UP001497497">
    <property type="component" value="Unassembled WGS sequence"/>
</dbReference>
<dbReference type="AlphaFoldDB" id="A0AAV2H2D0"/>
<name>A0AAV2H2D0_LYMST</name>
<feature type="non-terminal residue" evidence="1">
    <location>
        <position position="182"/>
    </location>
</feature>
<gene>
    <name evidence="1" type="ORF">GSLYS_00000859001</name>
</gene>
<comment type="caution">
    <text evidence="1">The sequence shown here is derived from an EMBL/GenBank/DDBJ whole genome shotgun (WGS) entry which is preliminary data.</text>
</comment>